<proteinExistence type="predicted"/>
<evidence type="ECO:0000313" key="2">
    <source>
        <dbReference type="Proteomes" id="UP000466966"/>
    </source>
</evidence>
<dbReference type="AlphaFoldDB" id="A0A844Z4G6"/>
<accession>A0A844Z4G6</accession>
<dbReference type="Gene3D" id="3.40.50.300">
    <property type="entry name" value="P-loop containing nucleotide triphosphate hydrolases"/>
    <property type="match status" value="1"/>
</dbReference>
<gene>
    <name evidence="1" type="ORF">GRI99_13955</name>
</gene>
<keyword evidence="2" id="KW-1185">Reference proteome</keyword>
<evidence type="ECO:0000313" key="1">
    <source>
        <dbReference type="EMBL" id="MXO72733.1"/>
    </source>
</evidence>
<comment type="caution">
    <text evidence="1">The sequence shown here is derived from an EMBL/GenBank/DDBJ whole genome shotgun (WGS) entry which is preliminary data.</text>
</comment>
<dbReference type="SUPFAM" id="SSF52540">
    <property type="entry name" value="P-loop containing nucleoside triphosphate hydrolases"/>
    <property type="match status" value="1"/>
</dbReference>
<evidence type="ECO:0008006" key="3">
    <source>
        <dbReference type="Google" id="ProtNLM"/>
    </source>
</evidence>
<organism evidence="1 2">
    <name type="scientific">Alteraurantiacibacter buctensis</name>
    <dbReference type="NCBI Taxonomy" id="1503981"/>
    <lineage>
        <taxon>Bacteria</taxon>
        <taxon>Pseudomonadati</taxon>
        <taxon>Pseudomonadota</taxon>
        <taxon>Alphaproteobacteria</taxon>
        <taxon>Sphingomonadales</taxon>
        <taxon>Erythrobacteraceae</taxon>
        <taxon>Alteraurantiacibacter</taxon>
    </lineage>
</organism>
<sequence>MQRIVLAPDNLDARNREFVQAKLETGLFLNSVPKSGSHLLRNIVRMFVPVEQQYQADFIQYATLKNHLAAFDGPPPKLSWGHLFFSDISAITTSSSRKILLVRDPYDWVLAKARFMLSDEFSGELDILKSDAISPADLINIVIFGLPRKNPSLYDTFTHNAVAWLSTGVYLVRFEDLRHAMADLDSAGSEVFFTQLLDACGIAMPGDWRERVRIGADPANSGTARQNLSGNLARLPATLTTQQRALVDYAAPGLRALLGYGRTEEKITA</sequence>
<dbReference type="InterPro" id="IPR027417">
    <property type="entry name" value="P-loop_NTPase"/>
</dbReference>
<reference evidence="1 2" key="1">
    <citation type="submission" date="2019-12" db="EMBL/GenBank/DDBJ databases">
        <title>Genomic-based taxomic classification of the family Erythrobacteraceae.</title>
        <authorList>
            <person name="Xu L."/>
        </authorList>
    </citation>
    <scope>NUCLEOTIDE SEQUENCE [LARGE SCALE GENOMIC DNA]</scope>
    <source>
        <strain evidence="1 2">M0322</strain>
    </source>
</reference>
<name>A0A844Z4G6_9SPHN</name>
<protein>
    <recommendedName>
        <fullName evidence="3">Sulfotransferase domain-containing protein</fullName>
    </recommendedName>
</protein>
<dbReference type="OrthoDB" id="570215at2"/>
<dbReference type="RefSeq" id="WP_160772674.1">
    <property type="nucleotide sequence ID" value="NZ_WTYV01000006.1"/>
</dbReference>
<dbReference type="Proteomes" id="UP000466966">
    <property type="component" value="Unassembled WGS sequence"/>
</dbReference>
<dbReference type="EMBL" id="WTYV01000006">
    <property type="protein sequence ID" value="MXO72733.1"/>
    <property type="molecule type" value="Genomic_DNA"/>
</dbReference>